<evidence type="ECO:0000256" key="1">
    <source>
        <dbReference type="SAM" id="MobiDB-lite"/>
    </source>
</evidence>
<feature type="region of interest" description="Disordered" evidence="1">
    <location>
        <begin position="76"/>
        <end position="95"/>
    </location>
</feature>
<evidence type="ECO:0000313" key="3">
    <source>
        <dbReference type="Proteomes" id="UP000478052"/>
    </source>
</evidence>
<gene>
    <name evidence="2" type="ORF">FWK35_00018418</name>
</gene>
<dbReference type="AlphaFoldDB" id="A0A6G0Y6H4"/>
<dbReference type="Proteomes" id="UP000478052">
    <property type="component" value="Unassembled WGS sequence"/>
</dbReference>
<organism evidence="2 3">
    <name type="scientific">Aphis craccivora</name>
    <name type="common">Cowpea aphid</name>
    <dbReference type="NCBI Taxonomy" id="307492"/>
    <lineage>
        <taxon>Eukaryota</taxon>
        <taxon>Metazoa</taxon>
        <taxon>Ecdysozoa</taxon>
        <taxon>Arthropoda</taxon>
        <taxon>Hexapoda</taxon>
        <taxon>Insecta</taxon>
        <taxon>Pterygota</taxon>
        <taxon>Neoptera</taxon>
        <taxon>Paraneoptera</taxon>
        <taxon>Hemiptera</taxon>
        <taxon>Sternorrhyncha</taxon>
        <taxon>Aphidomorpha</taxon>
        <taxon>Aphidoidea</taxon>
        <taxon>Aphididae</taxon>
        <taxon>Aphidini</taxon>
        <taxon>Aphis</taxon>
        <taxon>Aphis</taxon>
    </lineage>
</organism>
<protein>
    <submittedName>
        <fullName evidence="2">DNA pol B 2 domain-containing protein</fullName>
    </submittedName>
</protein>
<dbReference type="EMBL" id="VUJU01005937">
    <property type="protein sequence ID" value="KAF0749873.1"/>
    <property type="molecule type" value="Genomic_DNA"/>
</dbReference>
<evidence type="ECO:0000313" key="2">
    <source>
        <dbReference type="EMBL" id="KAF0749873.1"/>
    </source>
</evidence>
<keyword evidence="3" id="KW-1185">Reference proteome</keyword>
<dbReference type="OrthoDB" id="6619487at2759"/>
<sequence length="95" mass="10848">MKKNSVIPNSEEKFISFSKHVSNNFSIRFIDTLRFMASSLSTLLENLLTPEFEKFRETAKHFNAKDLPLVTRKGVVTERDPPHGNGAALRDHFSL</sequence>
<comment type="caution">
    <text evidence="2">The sequence shown here is derived from an EMBL/GenBank/DDBJ whole genome shotgun (WGS) entry which is preliminary data.</text>
</comment>
<reference evidence="2 3" key="1">
    <citation type="submission" date="2019-08" db="EMBL/GenBank/DDBJ databases">
        <title>Whole genome of Aphis craccivora.</title>
        <authorList>
            <person name="Voronova N.V."/>
            <person name="Shulinski R.S."/>
            <person name="Bandarenka Y.V."/>
            <person name="Zhorov D.G."/>
            <person name="Warner D."/>
        </authorList>
    </citation>
    <scope>NUCLEOTIDE SEQUENCE [LARGE SCALE GENOMIC DNA]</scope>
    <source>
        <strain evidence="2">180601</strain>
        <tissue evidence="2">Whole Body</tissue>
    </source>
</reference>
<name>A0A6G0Y6H4_APHCR</name>
<proteinExistence type="predicted"/>
<accession>A0A6G0Y6H4</accession>